<dbReference type="AlphaFoldDB" id="A0A317DYV5"/>
<keyword evidence="12" id="KW-1185">Reference proteome</keyword>
<dbReference type="InterPro" id="IPR003395">
    <property type="entry name" value="RecF/RecN/SMC_N"/>
</dbReference>
<dbReference type="EMBL" id="QGLF01000007">
    <property type="protein sequence ID" value="PWR18055.1"/>
    <property type="molecule type" value="Genomic_DNA"/>
</dbReference>
<proteinExistence type="inferred from homology"/>
<comment type="function">
    <text evidence="1 9">May be involved in recombinational repair of damaged DNA.</text>
</comment>
<keyword evidence="4" id="KW-0547">Nucleotide-binding</keyword>
<keyword evidence="5 9" id="KW-0227">DNA damage</keyword>
<dbReference type="PANTHER" id="PTHR11059:SF0">
    <property type="entry name" value="DNA REPAIR PROTEIN RECN"/>
    <property type="match status" value="1"/>
</dbReference>
<reference evidence="12" key="1">
    <citation type="submission" date="2018-05" db="EMBL/GenBank/DDBJ databases">
        <title>Zavarzinia sp. HR-AS.</title>
        <authorList>
            <person name="Lee Y."/>
            <person name="Jeon C.O."/>
        </authorList>
    </citation>
    <scope>NUCLEOTIDE SEQUENCE [LARGE SCALE GENOMIC DNA]</scope>
    <source>
        <strain evidence="12">DSM 1231</strain>
    </source>
</reference>
<dbReference type="Gene3D" id="3.40.50.300">
    <property type="entry name" value="P-loop containing nucleotide triphosphate hydrolases"/>
    <property type="match status" value="2"/>
</dbReference>
<evidence type="ECO:0000256" key="4">
    <source>
        <dbReference type="ARBA" id="ARBA00022741"/>
    </source>
</evidence>
<feature type="domain" description="RecF/RecN/SMC N-terminal" evidence="10">
    <location>
        <begin position="14"/>
        <end position="512"/>
    </location>
</feature>
<keyword evidence="6" id="KW-0067">ATP-binding</keyword>
<evidence type="ECO:0000256" key="9">
    <source>
        <dbReference type="PIRNR" id="PIRNR003128"/>
    </source>
</evidence>
<evidence type="ECO:0000256" key="6">
    <source>
        <dbReference type="ARBA" id="ARBA00022840"/>
    </source>
</evidence>
<dbReference type="InterPro" id="IPR027417">
    <property type="entry name" value="P-loop_NTPase"/>
</dbReference>
<dbReference type="OrthoDB" id="9806954at2"/>
<evidence type="ECO:0000259" key="10">
    <source>
        <dbReference type="Pfam" id="PF02463"/>
    </source>
</evidence>
<dbReference type="InterPro" id="IPR004604">
    <property type="entry name" value="DNA_recomb/repair_RecN"/>
</dbReference>
<evidence type="ECO:0000313" key="12">
    <source>
        <dbReference type="Proteomes" id="UP000246077"/>
    </source>
</evidence>
<dbReference type="FunFam" id="3.40.50.300:FF:000356">
    <property type="entry name" value="DNA repair protein RecN"/>
    <property type="match status" value="1"/>
</dbReference>
<accession>A0A317DYV5</accession>
<evidence type="ECO:0000256" key="5">
    <source>
        <dbReference type="ARBA" id="ARBA00022763"/>
    </source>
</evidence>
<dbReference type="Pfam" id="PF02463">
    <property type="entry name" value="SMC_N"/>
    <property type="match status" value="1"/>
</dbReference>
<name>A0A317DYV5_9PROT</name>
<sequence length="555" mass="58479">MLLRLAIRDVVLIERLDLDFAAGLTVLTGETGAGKSILLDSLGLALGARADSGLVRPGADQAVITAEFALAPDHAVAALLRDQGWRPEDTLVLRRVVTRDGRSRAFVDDQSASVGLLGQIGALLIEAHGQHDDRGLLNPAGHRDLLDAFAGHGDLLAAVRAAHGAHGKAAADLGQAEAGLAAARRDEEYLRHVVGELRHLAPEPGEEQRLAAERHTMQEGERAAGDLDEVAAMLDEYGGVEARLRGAQRRLERAAGRLGPLLEPALNALDRAALEAEEAVTALAAARSAIAYDERRLEIVEERLFALRAAARKHQVQPDALPGLAATLEARIAALDAGEGKVTALAAVLDGARRALQAACARLHEARVAAALRLDQGVNGELEALRLGKARFRTRIEPLGDGQWTADGADRVTFEVSTNPGAPFGALIKIASGGELARFILALKVVLAGAGTAPTMVFDEVDRGIGGAVADAVGDRLARLAERAQVLVVTHSPQVAARGRNHFRIAKDSDGETTRTQVTTLDPKARREEIARMLSGAEITTAARAAADALLKAAR</sequence>
<evidence type="ECO:0000256" key="7">
    <source>
        <dbReference type="ARBA" id="ARBA00023204"/>
    </source>
</evidence>
<comment type="caution">
    <text evidence="11">The sequence shown here is derived from an EMBL/GenBank/DDBJ whole genome shotgun (WGS) entry which is preliminary data.</text>
</comment>
<gene>
    <name evidence="11" type="primary">recN</name>
    <name evidence="11" type="ORF">DKG75_21215</name>
</gene>
<dbReference type="Proteomes" id="UP000246077">
    <property type="component" value="Unassembled WGS sequence"/>
</dbReference>
<protein>
    <recommendedName>
        <fullName evidence="3 9">DNA repair protein RecN</fullName>
    </recommendedName>
    <alternativeName>
        <fullName evidence="8 9">Recombination protein N</fullName>
    </alternativeName>
</protein>
<dbReference type="SUPFAM" id="SSF52540">
    <property type="entry name" value="P-loop containing nucleoside triphosphate hydrolases"/>
    <property type="match status" value="2"/>
</dbReference>
<evidence type="ECO:0000313" key="11">
    <source>
        <dbReference type="EMBL" id="PWR18055.1"/>
    </source>
</evidence>
<dbReference type="GO" id="GO:0006281">
    <property type="term" value="P:DNA repair"/>
    <property type="evidence" value="ECO:0007669"/>
    <property type="project" value="UniProtKB-KW"/>
</dbReference>
<evidence type="ECO:0000256" key="3">
    <source>
        <dbReference type="ARBA" id="ARBA00021315"/>
    </source>
</evidence>
<dbReference type="GO" id="GO:0005524">
    <property type="term" value="F:ATP binding"/>
    <property type="evidence" value="ECO:0007669"/>
    <property type="project" value="UniProtKB-KW"/>
</dbReference>
<keyword evidence="7 9" id="KW-0234">DNA repair</keyword>
<evidence type="ECO:0000256" key="2">
    <source>
        <dbReference type="ARBA" id="ARBA00009441"/>
    </source>
</evidence>
<evidence type="ECO:0000256" key="8">
    <source>
        <dbReference type="ARBA" id="ARBA00033408"/>
    </source>
</evidence>
<dbReference type="GO" id="GO:0006310">
    <property type="term" value="P:DNA recombination"/>
    <property type="evidence" value="ECO:0007669"/>
    <property type="project" value="InterPro"/>
</dbReference>
<dbReference type="GO" id="GO:0009432">
    <property type="term" value="P:SOS response"/>
    <property type="evidence" value="ECO:0007669"/>
    <property type="project" value="TreeGrafter"/>
</dbReference>
<dbReference type="NCBIfam" id="TIGR00634">
    <property type="entry name" value="recN"/>
    <property type="match status" value="1"/>
</dbReference>
<dbReference type="GO" id="GO:0043590">
    <property type="term" value="C:bacterial nucleoid"/>
    <property type="evidence" value="ECO:0007669"/>
    <property type="project" value="TreeGrafter"/>
</dbReference>
<evidence type="ECO:0000256" key="1">
    <source>
        <dbReference type="ARBA" id="ARBA00003618"/>
    </source>
</evidence>
<comment type="similarity">
    <text evidence="2 9">Belongs to the RecN family.</text>
</comment>
<dbReference type="PIRSF" id="PIRSF003128">
    <property type="entry name" value="RecN"/>
    <property type="match status" value="1"/>
</dbReference>
<organism evidence="11 12">
    <name type="scientific">Zavarzinia compransoris</name>
    <dbReference type="NCBI Taxonomy" id="1264899"/>
    <lineage>
        <taxon>Bacteria</taxon>
        <taxon>Pseudomonadati</taxon>
        <taxon>Pseudomonadota</taxon>
        <taxon>Alphaproteobacteria</taxon>
        <taxon>Rhodospirillales</taxon>
        <taxon>Zavarziniaceae</taxon>
        <taxon>Zavarzinia</taxon>
    </lineage>
</organism>
<dbReference type="RefSeq" id="WP_109923189.1">
    <property type="nucleotide sequence ID" value="NZ_QGLF01000007.1"/>
</dbReference>
<dbReference type="PANTHER" id="PTHR11059">
    <property type="entry name" value="DNA REPAIR PROTEIN RECN"/>
    <property type="match status" value="1"/>
</dbReference>
<dbReference type="CDD" id="cd03241">
    <property type="entry name" value="ABC_RecN"/>
    <property type="match status" value="2"/>
</dbReference>